<sequence>MENKGFTLWFTGLPYLGKTVLVGLIAEELEAKGMKVEDLDGNIVKKV</sequence>
<evidence type="ECO:0000259" key="2">
    <source>
        <dbReference type="Pfam" id="PF01583"/>
    </source>
</evidence>
<name>A0A0F9P7S0_9ZZZZ</name>
<keyword evidence="1" id="KW-0808">Transferase</keyword>
<comment type="caution">
    <text evidence="3">The sequence shown here is derived from an EMBL/GenBank/DDBJ whole genome shotgun (WGS) entry which is preliminary data.</text>
</comment>
<organism evidence="3">
    <name type="scientific">marine sediment metagenome</name>
    <dbReference type="NCBI Taxonomy" id="412755"/>
    <lineage>
        <taxon>unclassified sequences</taxon>
        <taxon>metagenomes</taxon>
        <taxon>ecological metagenomes</taxon>
    </lineage>
</organism>
<reference evidence="3" key="1">
    <citation type="journal article" date="2015" name="Nature">
        <title>Complex archaea that bridge the gap between prokaryotes and eukaryotes.</title>
        <authorList>
            <person name="Spang A."/>
            <person name="Saw J.H."/>
            <person name="Jorgensen S.L."/>
            <person name="Zaremba-Niedzwiedzka K."/>
            <person name="Martijn J."/>
            <person name="Lind A.E."/>
            <person name="van Eijk R."/>
            <person name="Schleper C."/>
            <person name="Guy L."/>
            <person name="Ettema T.J."/>
        </authorList>
    </citation>
    <scope>NUCLEOTIDE SEQUENCE</scope>
</reference>
<dbReference type="InterPro" id="IPR027417">
    <property type="entry name" value="P-loop_NTPase"/>
</dbReference>
<dbReference type="AlphaFoldDB" id="A0A0F9P7S0"/>
<dbReference type="SUPFAM" id="SSF52540">
    <property type="entry name" value="P-loop containing nucleoside triphosphate hydrolases"/>
    <property type="match status" value="1"/>
</dbReference>
<accession>A0A0F9P7S0</accession>
<protein>
    <recommendedName>
        <fullName evidence="2">APS kinase domain-containing protein</fullName>
    </recommendedName>
</protein>
<dbReference type="Pfam" id="PF01583">
    <property type="entry name" value="APS_kinase"/>
    <property type="match status" value="1"/>
</dbReference>
<gene>
    <name evidence="3" type="ORF">LCGC14_1248320</name>
</gene>
<evidence type="ECO:0000313" key="3">
    <source>
        <dbReference type="EMBL" id="KKM89477.1"/>
    </source>
</evidence>
<dbReference type="InterPro" id="IPR059117">
    <property type="entry name" value="APS_kinase_dom"/>
</dbReference>
<feature type="domain" description="APS kinase" evidence="2">
    <location>
        <begin position="4"/>
        <end position="45"/>
    </location>
</feature>
<evidence type="ECO:0000256" key="1">
    <source>
        <dbReference type="ARBA" id="ARBA00022679"/>
    </source>
</evidence>
<dbReference type="EMBL" id="LAZR01006811">
    <property type="protein sequence ID" value="KKM89477.1"/>
    <property type="molecule type" value="Genomic_DNA"/>
</dbReference>
<proteinExistence type="predicted"/>
<dbReference type="Gene3D" id="3.40.50.300">
    <property type="entry name" value="P-loop containing nucleotide triphosphate hydrolases"/>
    <property type="match status" value="1"/>
</dbReference>